<dbReference type="GO" id="GO:0051213">
    <property type="term" value="F:dioxygenase activity"/>
    <property type="evidence" value="ECO:0007669"/>
    <property type="project" value="UniProtKB-KW"/>
</dbReference>
<reference evidence="2" key="1">
    <citation type="journal article" date="2023" name="Comput. Struct. Biotechnol. J.">
        <title>Discovery of a novel marine Bacteroidetes with a rich repertoire of carbohydrate-active enzymes.</title>
        <authorList>
            <person name="Chen B."/>
            <person name="Liu G."/>
            <person name="Chen Q."/>
            <person name="Wang H."/>
            <person name="Liu L."/>
            <person name="Tang K."/>
        </authorList>
    </citation>
    <scope>NUCLEOTIDE SEQUENCE</scope>
    <source>
        <strain evidence="2">TK19036</strain>
    </source>
</reference>
<dbReference type="PROSITE" id="PS51819">
    <property type="entry name" value="VOC"/>
    <property type="match status" value="2"/>
</dbReference>
<gene>
    <name evidence="2" type="ORF">K4G66_17740</name>
</gene>
<dbReference type="EMBL" id="CP120682">
    <property type="protein sequence ID" value="WKN34223.1"/>
    <property type="molecule type" value="Genomic_DNA"/>
</dbReference>
<dbReference type="InterPro" id="IPR029068">
    <property type="entry name" value="Glyas_Bleomycin-R_OHBP_Dase"/>
</dbReference>
<sequence length="313" mass="34401">MSRLINGLHHITALGGEPQANLDFYAGVLGLRLVKKTINFDATNVYHLYYGDETGQPGTIMTFFPYPGITRGRIGTGQVTITSFSIPANSVDYWAKRLESKNIHFQSPSRRGDETVLPLEDPDGLLLELVATDQDKRSGWTQGDVPAEHAIRGFFGISVCVGNPMATQHLLTNTLEHTVVDEHGGRTRLQAGDGGPGTLIDLVCPPNPVRGLQGGGTIHHVAFSTDSDETQKQIREKLAQAGMQVTAVLDRQYFHSIYFREPGGVLFEVATNPPGFARDEEVAELGTSLKLPPWEEKNRERIEQNLQPITMNS</sequence>
<keyword evidence="2" id="KW-0223">Dioxygenase</keyword>
<dbReference type="AlphaFoldDB" id="A0AA49JB40"/>
<evidence type="ECO:0000259" key="1">
    <source>
        <dbReference type="PROSITE" id="PS51819"/>
    </source>
</evidence>
<keyword evidence="2" id="KW-0560">Oxidoreductase</keyword>
<accession>A0AA49JB40</accession>
<name>A0AA49JB40_9BACT</name>
<reference evidence="2" key="2">
    <citation type="journal article" date="2024" name="Antonie Van Leeuwenhoek">
        <title>Roseihalotalea indica gen. nov., sp. nov., a halophilic Bacteroidetes from mesopelagic Southwest Indian Ocean with higher carbohydrate metabolic potential.</title>
        <authorList>
            <person name="Chen B."/>
            <person name="Zhang M."/>
            <person name="Lin D."/>
            <person name="Ye J."/>
            <person name="Tang K."/>
        </authorList>
    </citation>
    <scope>NUCLEOTIDE SEQUENCE</scope>
    <source>
        <strain evidence="2">TK19036</strain>
    </source>
</reference>
<dbReference type="Gene3D" id="3.10.180.10">
    <property type="entry name" value="2,3-Dihydroxybiphenyl 1,2-Dioxygenase, domain 1"/>
    <property type="match status" value="2"/>
</dbReference>
<dbReference type="InterPro" id="IPR037523">
    <property type="entry name" value="VOC_core"/>
</dbReference>
<dbReference type="PANTHER" id="PTHR36110:SF2">
    <property type="entry name" value="RING-CLEAVING DIOXYGENASE MHQE-RELATED"/>
    <property type="match status" value="1"/>
</dbReference>
<dbReference type="Pfam" id="PF00903">
    <property type="entry name" value="Glyoxalase"/>
    <property type="match status" value="2"/>
</dbReference>
<proteinExistence type="predicted"/>
<organism evidence="2">
    <name type="scientific">Roseihalotalea indica</name>
    <dbReference type="NCBI Taxonomy" id="2867963"/>
    <lineage>
        <taxon>Bacteria</taxon>
        <taxon>Pseudomonadati</taxon>
        <taxon>Bacteroidota</taxon>
        <taxon>Cytophagia</taxon>
        <taxon>Cytophagales</taxon>
        <taxon>Catalimonadaceae</taxon>
        <taxon>Roseihalotalea</taxon>
    </lineage>
</organism>
<dbReference type="CDD" id="cd08347">
    <property type="entry name" value="PcpA_C_like"/>
    <property type="match status" value="1"/>
</dbReference>
<evidence type="ECO:0000313" key="2">
    <source>
        <dbReference type="EMBL" id="WKN34223.1"/>
    </source>
</evidence>
<dbReference type="SUPFAM" id="SSF54593">
    <property type="entry name" value="Glyoxalase/Bleomycin resistance protein/Dihydroxybiphenyl dioxygenase"/>
    <property type="match status" value="1"/>
</dbReference>
<dbReference type="InterPro" id="IPR052537">
    <property type="entry name" value="Extradiol_RC_dioxygenase"/>
</dbReference>
<feature type="domain" description="VOC" evidence="1">
    <location>
        <begin position="153"/>
        <end position="272"/>
    </location>
</feature>
<feature type="domain" description="VOC" evidence="1">
    <location>
        <begin position="7"/>
        <end position="132"/>
    </location>
</feature>
<dbReference type="PANTHER" id="PTHR36110">
    <property type="entry name" value="RING-CLEAVING DIOXYGENASE MHQE-RELATED"/>
    <property type="match status" value="1"/>
</dbReference>
<protein>
    <submittedName>
        <fullName evidence="2">Ring-cleaving dioxygenase</fullName>
    </submittedName>
</protein>
<dbReference type="InterPro" id="IPR004360">
    <property type="entry name" value="Glyas_Fos-R_dOase_dom"/>
</dbReference>